<proteinExistence type="predicted"/>
<dbReference type="PROSITE" id="PS00018">
    <property type="entry name" value="EF_HAND_1"/>
    <property type="match status" value="4"/>
</dbReference>
<dbReference type="Pfam" id="PF13499">
    <property type="entry name" value="EF-hand_7"/>
    <property type="match status" value="2"/>
</dbReference>
<dbReference type="EMBL" id="JWZX01003038">
    <property type="protein sequence ID" value="KOO24918.1"/>
    <property type="molecule type" value="Genomic_DNA"/>
</dbReference>
<dbReference type="InterPro" id="IPR018247">
    <property type="entry name" value="EF_Hand_1_Ca_BS"/>
</dbReference>
<dbReference type="SMART" id="SM00054">
    <property type="entry name" value="EFh"/>
    <property type="match status" value="4"/>
</dbReference>
<evidence type="ECO:0000313" key="4">
    <source>
        <dbReference type="Proteomes" id="UP000037460"/>
    </source>
</evidence>
<gene>
    <name evidence="3" type="ORF">Ctob_004509</name>
</gene>
<dbReference type="Gene3D" id="1.10.238.10">
    <property type="entry name" value="EF-hand"/>
    <property type="match status" value="2"/>
</dbReference>
<organism evidence="3 4">
    <name type="scientific">Chrysochromulina tobinii</name>
    <dbReference type="NCBI Taxonomy" id="1460289"/>
    <lineage>
        <taxon>Eukaryota</taxon>
        <taxon>Haptista</taxon>
        <taxon>Haptophyta</taxon>
        <taxon>Prymnesiophyceae</taxon>
        <taxon>Prymnesiales</taxon>
        <taxon>Chrysochromulinaceae</taxon>
        <taxon>Chrysochromulina</taxon>
    </lineage>
</organism>
<dbReference type="SUPFAM" id="SSF47473">
    <property type="entry name" value="EF-hand"/>
    <property type="match status" value="1"/>
</dbReference>
<comment type="caution">
    <text evidence="3">The sequence shown here is derived from an EMBL/GenBank/DDBJ whole genome shotgun (WGS) entry which is preliminary data.</text>
</comment>
<evidence type="ECO:0000313" key="3">
    <source>
        <dbReference type="EMBL" id="KOO24918.1"/>
    </source>
</evidence>
<dbReference type="AlphaFoldDB" id="A0A0M0JFA3"/>
<reference evidence="4" key="1">
    <citation type="journal article" date="2015" name="PLoS Genet.">
        <title>Genome Sequence and Transcriptome Analyses of Chrysochromulina tobin: Metabolic Tools for Enhanced Algal Fitness in the Prominent Order Prymnesiales (Haptophyceae).</title>
        <authorList>
            <person name="Hovde B.T."/>
            <person name="Deodato C.R."/>
            <person name="Hunsperger H.M."/>
            <person name="Ryken S.A."/>
            <person name="Yost W."/>
            <person name="Jha R.K."/>
            <person name="Patterson J."/>
            <person name="Monnat R.J. Jr."/>
            <person name="Barlow S.B."/>
            <person name="Starkenburg S.R."/>
            <person name="Cattolico R.A."/>
        </authorList>
    </citation>
    <scope>NUCLEOTIDE SEQUENCE</scope>
    <source>
        <strain evidence="4">CCMP291</strain>
    </source>
</reference>
<evidence type="ECO:0000259" key="2">
    <source>
        <dbReference type="PROSITE" id="PS50222"/>
    </source>
</evidence>
<keyword evidence="1" id="KW-0106">Calcium</keyword>
<feature type="domain" description="EF-hand" evidence="2">
    <location>
        <begin position="95"/>
        <end position="130"/>
    </location>
</feature>
<dbReference type="CDD" id="cd00051">
    <property type="entry name" value="EFh"/>
    <property type="match status" value="2"/>
</dbReference>
<feature type="domain" description="EF-hand" evidence="2">
    <location>
        <begin position="239"/>
        <end position="274"/>
    </location>
</feature>
<accession>A0A0M0JFA3</accession>
<dbReference type="GO" id="GO:0005509">
    <property type="term" value="F:calcium ion binding"/>
    <property type="evidence" value="ECO:0007669"/>
    <property type="project" value="InterPro"/>
</dbReference>
<dbReference type="InterPro" id="IPR011992">
    <property type="entry name" value="EF-hand-dom_pair"/>
</dbReference>
<protein>
    <submittedName>
        <fullName evidence="3">Calcium-binding mitochondrial carrier protein s-1</fullName>
    </submittedName>
</protein>
<dbReference type="Proteomes" id="UP000037460">
    <property type="component" value="Unassembled WGS sequence"/>
</dbReference>
<dbReference type="PROSITE" id="PS50222">
    <property type="entry name" value="EF_HAND_2"/>
    <property type="match status" value="4"/>
</dbReference>
<dbReference type="PANTHER" id="PTHR20875:SF0">
    <property type="entry name" value="GH12158P"/>
    <property type="match status" value="1"/>
</dbReference>
<evidence type="ECO:0000256" key="1">
    <source>
        <dbReference type="ARBA" id="ARBA00022837"/>
    </source>
</evidence>
<sequence length="319" mass="35316">MRRTEKQLAASRLAAAAEADSYAVLASDRAAVTAKERAEKKKNIKKTAFVMQVSEAVNAKFGNMFKAFQSMDLDRSGSLNEKELARALDLLNIPIDRPKLRELILCCDRDGDGQVDYKEFVDVLARDTVTLAAMGKRDMQALEAMGVADLDKEFLGHKTFKNVKATINESFDLAMARDEKEDPAASKVSSASMVKQASDSLNAKFTNMRKAFQDIDLDHSGSLSAEELWQAFDRLNLQLDRHSFKALITACDKDGNGNISYEEFVDALARDTVTLAAMGKRDMQALEAMGVANLDKEFLGFNRKIKNTKASINSTLDFD</sequence>
<feature type="domain" description="EF-hand" evidence="2">
    <location>
        <begin position="59"/>
        <end position="94"/>
    </location>
</feature>
<name>A0A0M0JFA3_9EUKA</name>
<feature type="domain" description="EF-hand" evidence="2">
    <location>
        <begin position="203"/>
        <end position="238"/>
    </location>
</feature>
<dbReference type="PANTHER" id="PTHR20875">
    <property type="entry name" value="EF-HAND CALCIUM-BINDING DOMAIN-CONTAINING PROTEIN 6-RELATED"/>
    <property type="match status" value="1"/>
</dbReference>
<dbReference type="OrthoDB" id="293868at2759"/>
<keyword evidence="4" id="KW-1185">Reference proteome</keyword>
<dbReference type="InterPro" id="IPR052603">
    <property type="entry name" value="EFCB6"/>
</dbReference>
<dbReference type="InterPro" id="IPR002048">
    <property type="entry name" value="EF_hand_dom"/>
</dbReference>